<proteinExistence type="predicted"/>
<evidence type="ECO:0000313" key="1">
    <source>
        <dbReference type="EMBL" id="MDE1206042.1"/>
    </source>
</evidence>
<protein>
    <submittedName>
        <fullName evidence="1">Sce7725 family protein</fullName>
    </submittedName>
</protein>
<dbReference type="EMBL" id="JAIWJY010000002">
    <property type="protein sequence ID" value="MDE1206042.1"/>
    <property type="molecule type" value="Genomic_DNA"/>
</dbReference>
<reference evidence="1" key="1">
    <citation type="submission" date="2021-09" db="EMBL/GenBank/DDBJ databases">
        <authorList>
            <person name="Smyrli M."/>
        </authorList>
    </citation>
    <scope>NUCLEOTIDE SEQUENCE</scope>
    <source>
        <strain evidence="1">LAR25</strain>
    </source>
</reference>
<gene>
    <name evidence="1" type="ORF">LCI24_04460</name>
</gene>
<sequence length="315" mass="35718">MYFPFLRGKQFELIALREISGINGGYNYISPIIEPVKKKTATYDKTIKVLQGANANFTIIVNPHHGDIKNDIDYVCLNLLPPLAYDNFQLGIIVHSKTNLSYIAEKLNNNGLSNNPIVIILASVNDEGMDDLENFINTFNIKHIVLGSHVRERRTIIRVVKRLCDSLVTLSDPYNKLSRNKDYAIDTDEFFSEEHLYFSEEGYIGYSDFLTIGQEYTDKGYSPYAVAIHLTYSSNGDVFRVHHFVSDSNDDTSDVAGKFGEALDKLIPFINEIELHTLASNEFRDLNEEGKYPGLGTVKKLSILNHLELVNNYFS</sequence>
<evidence type="ECO:0000313" key="2">
    <source>
        <dbReference type="Proteomes" id="UP001149303"/>
    </source>
</evidence>
<dbReference type="Proteomes" id="UP001149303">
    <property type="component" value="Unassembled WGS sequence"/>
</dbReference>
<dbReference type="AlphaFoldDB" id="A0A9X4EL81"/>
<organism evidence="1 2">
    <name type="scientific">Tenacibaculum larymnensis</name>
    <dbReference type="NCBI Taxonomy" id="2878201"/>
    <lineage>
        <taxon>Bacteria</taxon>
        <taxon>Pseudomonadati</taxon>
        <taxon>Bacteroidota</taxon>
        <taxon>Flavobacteriia</taxon>
        <taxon>Flavobacteriales</taxon>
        <taxon>Flavobacteriaceae</taxon>
        <taxon>Tenacibaculum</taxon>
    </lineage>
</organism>
<accession>A0A9X4EL81</accession>
<comment type="caution">
    <text evidence="1">The sequence shown here is derived from an EMBL/GenBank/DDBJ whole genome shotgun (WGS) entry which is preliminary data.</text>
</comment>
<dbReference type="RefSeq" id="WP_274639360.1">
    <property type="nucleotide sequence ID" value="NZ_JAIWJY010000002.1"/>
</dbReference>
<name>A0A9X4EL81_9FLAO</name>
<dbReference type="NCBIfam" id="NF033831">
    <property type="entry name" value="sce7725_fam"/>
    <property type="match status" value="1"/>
</dbReference>
<dbReference type="InterPro" id="IPR047727">
    <property type="entry name" value="Sce7725-like"/>
</dbReference>
<keyword evidence="2" id="KW-1185">Reference proteome</keyword>